<dbReference type="Pfam" id="PF22669">
    <property type="entry name" value="Exo_endo_phos2"/>
    <property type="match status" value="1"/>
</dbReference>
<feature type="compositionally biased region" description="Polar residues" evidence="1">
    <location>
        <begin position="42"/>
        <end position="54"/>
    </location>
</feature>
<proteinExistence type="predicted"/>
<feature type="domain" description="Inositol polyphosphate-related phosphatase" evidence="2">
    <location>
        <begin position="209"/>
        <end position="514"/>
    </location>
</feature>
<sequence>MTSKYTNRRKANNSHRISYSKRDNSLDYEDDEEDSDAPFRGYSNNKKSNLLQNPDSEDDEYYRKDREKPNKRSLRNAHSSSEDIRKKKMPYSHSDGEISDDDTRIRNEYYRHLEREEYDTLKDLPRDFNNKAQGNKNSSRLSLGMPFSSMNLTDSYASNLSDQSQKSYSTGSVNLLRTEDVKKKSFLVGSSGSSSLMGEKELSNVLADRHISVFSLTWNVQENKTIPKDLEDILLPDKLEHVPDVFVISCQECEFDRFSWEVALQEALGPGFVLYHTAVFGSLYTLIFLKRQLTWYCSLVEEATVSIRIAPQAGKTKGALGLAFMIFGSSFLIINCHLSPHEENWSSRLNEIKTISTQLALPKQLPISKFPLNQQEKDKTDIFDYVIWMGDLNVRLDSQCTLAKKLCQSKDPTRVDFDYEDIKEYDELFKYKNEEKIFVGYHEGQIHFLPSYKFNTKGEGYAETRTPSYTDRILYKTKRKGAMDCLMYDSIYEVNASDHKPVLAVVYATIRPGKDNIPLCVGQCNRNVYLEAMRRRCERLDALKPADDTTEMSGKANNDENKSKSPTATDAEGLNKDPESYGYDFYPEREGRQQKTFMEKMFRGRGSFSQALTCVSNVYWCMENSPAVKLMLNALKKKGCAINPQRHISCEDCYSRVNGGFDPKANQVVICRNNSKNKQVACSVLAHELTHMYDYCRAKVDFKDLRHLACTEIRAANFWHCSFSSSWVDGDSGLLHVKKRHETCVKNKALMSILMVRDIDLQQAATIVDEVFEKCYNDLDPVGRRIRKNSRDAERAFEESMLRFKNK</sequence>
<dbReference type="InterPro" id="IPR000300">
    <property type="entry name" value="IPPc"/>
</dbReference>
<dbReference type="GO" id="GO:0004222">
    <property type="term" value="F:metalloendopeptidase activity"/>
    <property type="evidence" value="ECO:0007669"/>
    <property type="project" value="InterPro"/>
</dbReference>
<keyword evidence="4" id="KW-1185">Reference proteome</keyword>
<dbReference type="InterPro" id="IPR053321">
    <property type="entry name" value="IPP-5-Phosphatase_Type_IV"/>
</dbReference>
<dbReference type="Proteomes" id="UP000549394">
    <property type="component" value="Unassembled WGS sequence"/>
</dbReference>
<organism evidence="3 4">
    <name type="scientific">Dimorphilus gyrociliatus</name>
    <dbReference type="NCBI Taxonomy" id="2664684"/>
    <lineage>
        <taxon>Eukaryota</taxon>
        <taxon>Metazoa</taxon>
        <taxon>Spiralia</taxon>
        <taxon>Lophotrochozoa</taxon>
        <taxon>Annelida</taxon>
        <taxon>Polychaeta</taxon>
        <taxon>Polychaeta incertae sedis</taxon>
        <taxon>Dinophilidae</taxon>
        <taxon>Dimorphilus</taxon>
    </lineage>
</organism>
<accession>A0A7I8W8D8</accession>
<dbReference type="SMART" id="SM00128">
    <property type="entry name" value="IPPc"/>
    <property type="match status" value="1"/>
</dbReference>
<evidence type="ECO:0000259" key="2">
    <source>
        <dbReference type="SMART" id="SM00128"/>
    </source>
</evidence>
<dbReference type="PANTHER" id="PTHR47039:SF1">
    <property type="entry name" value="INOSITOL POLYPHOSPHATE 5-PHOSPHATASE E"/>
    <property type="match status" value="1"/>
</dbReference>
<dbReference type="EMBL" id="CAJFCJ010000020">
    <property type="protein sequence ID" value="CAD5124368.1"/>
    <property type="molecule type" value="Genomic_DNA"/>
</dbReference>
<evidence type="ECO:0000313" key="4">
    <source>
        <dbReference type="Proteomes" id="UP000549394"/>
    </source>
</evidence>
<dbReference type="Pfam" id="PF09768">
    <property type="entry name" value="Peptidase_M76"/>
    <property type="match status" value="1"/>
</dbReference>
<feature type="region of interest" description="Disordered" evidence="1">
    <location>
        <begin position="548"/>
        <end position="586"/>
    </location>
</feature>
<dbReference type="InterPro" id="IPR019165">
    <property type="entry name" value="Peptidase_M76_ATP23"/>
</dbReference>
<dbReference type="GO" id="GO:0016791">
    <property type="term" value="F:phosphatase activity"/>
    <property type="evidence" value="ECO:0007669"/>
    <property type="project" value="InterPro"/>
</dbReference>
<feature type="region of interest" description="Disordered" evidence="1">
    <location>
        <begin position="1"/>
        <end position="100"/>
    </location>
</feature>
<evidence type="ECO:0000256" key="1">
    <source>
        <dbReference type="SAM" id="MobiDB-lite"/>
    </source>
</evidence>
<dbReference type="InterPro" id="IPR036691">
    <property type="entry name" value="Endo/exonu/phosph_ase_sf"/>
</dbReference>
<feature type="compositionally biased region" description="Polar residues" evidence="1">
    <location>
        <begin position="130"/>
        <end position="141"/>
    </location>
</feature>
<dbReference type="AlphaFoldDB" id="A0A7I8W8D8"/>
<dbReference type="PANTHER" id="PTHR47039">
    <property type="entry name" value="INOSITOL POLYPHOSPHATE 5-PHOSPHATASE E"/>
    <property type="match status" value="1"/>
</dbReference>
<dbReference type="SUPFAM" id="SSF56219">
    <property type="entry name" value="DNase I-like"/>
    <property type="match status" value="1"/>
</dbReference>
<reference evidence="3 4" key="1">
    <citation type="submission" date="2020-08" db="EMBL/GenBank/DDBJ databases">
        <authorList>
            <person name="Hejnol A."/>
        </authorList>
    </citation>
    <scope>NUCLEOTIDE SEQUENCE [LARGE SCALE GENOMIC DNA]</scope>
</reference>
<name>A0A7I8W8D8_9ANNE</name>
<feature type="compositionally biased region" description="Acidic residues" evidence="1">
    <location>
        <begin position="26"/>
        <end position="36"/>
    </location>
</feature>
<dbReference type="OrthoDB" id="285308at2759"/>
<gene>
    <name evidence="3" type="ORF">DGYR_LOCUS11918</name>
</gene>
<feature type="compositionally biased region" description="Basic and acidic residues" evidence="1">
    <location>
        <begin position="61"/>
        <end position="70"/>
    </location>
</feature>
<dbReference type="GO" id="GO:0046856">
    <property type="term" value="P:phosphatidylinositol dephosphorylation"/>
    <property type="evidence" value="ECO:0007669"/>
    <property type="project" value="InterPro"/>
</dbReference>
<evidence type="ECO:0000313" key="3">
    <source>
        <dbReference type="EMBL" id="CAD5124368.1"/>
    </source>
</evidence>
<comment type="caution">
    <text evidence="3">The sequence shown here is derived from an EMBL/GenBank/DDBJ whole genome shotgun (WGS) entry which is preliminary data.</text>
</comment>
<feature type="region of interest" description="Disordered" evidence="1">
    <location>
        <begin position="124"/>
        <end position="143"/>
    </location>
</feature>
<feature type="compositionally biased region" description="Basic residues" evidence="1">
    <location>
        <begin position="1"/>
        <end position="13"/>
    </location>
</feature>
<protein>
    <submittedName>
        <fullName evidence="3">DgyrCDS12660</fullName>
    </submittedName>
</protein>
<dbReference type="Gene3D" id="3.60.10.10">
    <property type="entry name" value="Endonuclease/exonuclease/phosphatase"/>
    <property type="match status" value="1"/>
</dbReference>